<sequence precursor="true">MKIYLKIITLILLGLNLYAHELDIKVKDNNDNTMTITALFNTGESAAGVLLKLEDKLTKEILYEQRIPSNNKLVIDIPKIAYLIVLDEGDDDITIKEGIPPKEGFQEQNSKKKEKKRTDAQFSTSKAITISIAIAFLLLFATIFISIRNTNKLMKMLNNKR</sequence>
<dbReference type="STRING" id="572480.Arnit_0550"/>
<dbReference type="EMBL" id="CP001999">
    <property type="protein sequence ID" value="ADG92215.1"/>
    <property type="molecule type" value="Genomic_DNA"/>
</dbReference>
<reference evidence="3 4" key="1">
    <citation type="journal article" date="2010" name="Stand. Genomic Sci.">
        <title>Complete genome sequence of Arcobacter nitrofigilis type strain (CI).</title>
        <authorList>
            <person name="Pati A."/>
            <person name="Gronow S."/>
            <person name="Lapidus A."/>
            <person name="Copeland A."/>
            <person name="Glavina Del Rio T."/>
            <person name="Nolan M."/>
            <person name="Lucas S."/>
            <person name="Tice H."/>
            <person name="Cheng J.F."/>
            <person name="Han C."/>
            <person name="Chertkov O."/>
            <person name="Bruce D."/>
            <person name="Tapia R."/>
            <person name="Goodwin L."/>
            <person name="Pitluck S."/>
            <person name="Liolios K."/>
            <person name="Ivanova N."/>
            <person name="Mavromatis K."/>
            <person name="Chen A."/>
            <person name="Palaniappan K."/>
            <person name="Land M."/>
            <person name="Hauser L."/>
            <person name="Chang Y.J."/>
            <person name="Jeffries C.D."/>
            <person name="Detter J.C."/>
            <person name="Rohde M."/>
            <person name="Goker M."/>
            <person name="Bristow J."/>
            <person name="Eisen J.A."/>
            <person name="Markowitz V."/>
            <person name="Hugenholtz P."/>
            <person name="Klenk H.P."/>
            <person name="Kyrpides N.C."/>
        </authorList>
    </citation>
    <scope>NUCLEOTIDE SEQUENCE [LARGE SCALE GENOMIC DNA]</scope>
    <source>
        <strain evidence="4">ATCC 33309 / DSM 7299 / CCUG 15893 / LMG 7604 / NCTC 12251 / CI</strain>
    </source>
</reference>
<evidence type="ECO:0008006" key="5">
    <source>
        <dbReference type="Google" id="ProtNLM"/>
    </source>
</evidence>
<name>D5UZH8_ARCNC</name>
<accession>D5UZH8</accession>
<evidence type="ECO:0000256" key="1">
    <source>
        <dbReference type="SAM" id="MobiDB-lite"/>
    </source>
</evidence>
<dbReference type="eggNOG" id="ENOG5030U0Z">
    <property type="taxonomic scope" value="Bacteria"/>
</dbReference>
<dbReference type="OrthoDB" id="5347922at2"/>
<evidence type="ECO:0000256" key="2">
    <source>
        <dbReference type="SAM" id="Phobius"/>
    </source>
</evidence>
<organism evidence="3 4">
    <name type="scientific">Arcobacter nitrofigilis (strain ATCC 33309 / DSM 7299 / CCUG 15893 / LMG 7604 / NCTC 12251 / CI)</name>
    <name type="common">Campylobacter nitrofigilis</name>
    <dbReference type="NCBI Taxonomy" id="572480"/>
    <lineage>
        <taxon>Bacteria</taxon>
        <taxon>Pseudomonadati</taxon>
        <taxon>Campylobacterota</taxon>
        <taxon>Epsilonproteobacteria</taxon>
        <taxon>Campylobacterales</taxon>
        <taxon>Arcobacteraceae</taxon>
        <taxon>Arcobacter</taxon>
    </lineage>
</organism>
<dbReference type="RefSeq" id="WP_013134360.1">
    <property type="nucleotide sequence ID" value="NC_014166.1"/>
</dbReference>
<dbReference type="HOGENOM" id="CLU_1609922_0_0_7"/>
<dbReference type="AlphaFoldDB" id="D5UZH8"/>
<keyword evidence="4" id="KW-1185">Reference proteome</keyword>
<keyword evidence="2" id="KW-0812">Transmembrane</keyword>
<feature type="region of interest" description="Disordered" evidence="1">
    <location>
        <begin position="97"/>
        <end position="118"/>
    </location>
</feature>
<protein>
    <recommendedName>
        <fullName evidence="5">Transmembrane protein</fullName>
    </recommendedName>
</protein>
<proteinExistence type="predicted"/>
<dbReference type="Proteomes" id="UP000000939">
    <property type="component" value="Chromosome"/>
</dbReference>
<feature type="transmembrane region" description="Helical" evidence="2">
    <location>
        <begin position="127"/>
        <end position="147"/>
    </location>
</feature>
<evidence type="ECO:0000313" key="4">
    <source>
        <dbReference type="Proteomes" id="UP000000939"/>
    </source>
</evidence>
<keyword evidence="2" id="KW-1133">Transmembrane helix</keyword>
<evidence type="ECO:0000313" key="3">
    <source>
        <dbReference type="EMBL" id="ADG92215.1"/>
    </source>
</evidence>
<dbReference type="KEGG" id="ant:Arnit_0550"/>
<gene>
    <name evidence="3" type="ordered locus">Arnit_0550</name>
</gene>
<keyword evidence="2" id="KW-0472">Membrane</keyword>